<dbReference type="Proteomes" id="UP000194546">
    <property type="component" value="Unassembled WGS sequence"/>
</dbReference>
<reference evidence="1 3" key="1">
    <citation type="submission" date="2017-03" db="EMBL/GenBank/DDBJ databases">
        <title>Genome analysis of strain PAMC 26510.</title>
        <authorList>
            <person name="Oh H.-M."/>
            <person name="Yang J.-A."/>
        </authorList>
    </citation>
    <scope>NUCLEOTIDE SEQUENCE [LARGE SCALE GENOMIC DNA]</scope>
    <source>
        <strain evidence="1 3">PAMC 26510</strain>
    </source>
</reference>
<evidence type="ECO:0000313" key="3">
    <source>
        <dbReference type="Proteomes" id="UP000194546"/>
    </source>
</evidence>
<evidence type="ECO:0000313" key="1">
    <source>
        <dbReference type="EMBL" id="OTP71034.1"/>
    </source>
</evidence>
<proteinExistence type="predicted"/>
<dbReference type="EMBL" id="NBTY01000129">
    <property type="protein sequence ID" value="OTP71034.1"/>
    <property type="molecule type" value="Genomic_DNA"/>
</dbReference>
<protein>
    <submittedName>
        <fullName evidence="1">Uncharacterized protein</fullName>
    </submittedName>
</protein>
<dbReference type="SUPFAM" id="SSF53448">
    <property type="entry name" value="Nucleotide-diphospho-sugar transferases"/>
    <property type="match status" value="1"/>
</dbReference>
<reference evidence="2 4" key="2">
    <citation type="submission" date="2017-03" db="EMBL/GenBank/DDBJ databases">
        <title>Genome analysis of strain PAMC 26577.</title>
        <authorList>
            <person name="Oh H.-M."/>
            <person name="Yang J.-A."/>
        </authorList>
    </citation>
    <scope>NUCLEOTIDE SEQUENCE [LARGE SCALE GENOMIC DNA]</scope>
    <source>
        <strain evidence="2 4">PAMC 26577</strain>
    </source>
</reference>
<gene>
    <name evidence="1" type="ORF">PAMC26510_23805</name>
    <name evidence="2" type="ORF">PAMC26577_05960</name>
</gene>
<organism evidence="1 3">
    <name type="scientific">Caballeronia sordidicola</name>
    <name type="common">Burkholderia sordidicola</name>
    <dbReference type="NCBI Taxonomy" id="196367"/>
    <lineage>
        <taxon>Bacteria</taxon>
        <taxon>Pseudomonadati</taxon>
        <taxon>Pseudomonadota</taxon>
        <taxon>Betaproteobacteria</taxon>
        <taxon>Burkholderiales</taxon>
        <taxon>Burkholderiaceae</taxon>
        <taxon>Caballeronia</taxon>
    </lineage>
</organism>
<evidence type="ECO:0000313" key="2">
    <source>
        <dbReference type="EMBL" id="OTP78177.1"/>
    </source>
</evidence>
<name>A0A242MII1_CABSO</name>
<dbReference type="EMBL" id="NBTZ01000026">
    <property type="protein sequence ID" value="OTP78177.1"/>
    <property type="molecule type" value="Genomic_DNA"/>
</dbReference>
<accession>A0A242MII1</accession>
<evidence type="ECO:0000313" key="4">
    <source>
        <dbReference type="Proteomes" id="UP000195221"/>
    </source>
</evidence>
<comment type="caution">
    <text evidence="1">The sequence shown here is derived from an EMBL/GenBank/DDBJ whole genome shotgun (WGS) entry which is preliminary data.</text>
</comment>
<dbReference type="AlphaFoldDB" id="A0A242MII1"/>
<sequence>MQACCFVARKSAIGELRFIEGMLFEDNHFFVSLLLEKKRKVAILHEKLYKRRLRSGSIMFSSKTKHHYDSMNRMVRELSKLSFFALKPPERSAIKEEIVGNALGDLHFVSSLVGASINLRRRNITAMWHVARHVSPRLFAPKRLLLALVPELYSLKAEARLHR</sequence>
<dbReference type="Proteomes" id="UP000195221">
    <property type="component" value="Unassembled WGS sequence"/>
</dbReference>
<dbReference type="InterPro" id="IPR029044">
    <property type="entry name" value="Nucleotide-diphossugar_trans"/>
</dbReference>